<feature type="compositionally biased region" description="Basic and acidic residues" evidence="1">
    <location>
        <begin position="1"/>
        <end position="14"/>
    </location>
</feature>
<comment type="caution">
    <text evidence="3">The sequence shown here is derived from an EMBL/GenBank/DDBJ whole genome shotgun (WGS) entry which is preliminary data.</text>
</comment>
<reference evidence="3" key="1">
    <citation type="submission" date="2022-02" db="EMBL/GenBank/DDBJ databases">
        <authorList>
            <person name="Henning P.M."/>
            <person name="McCubbin A.G."/>
            <person name="Shore J.S."/>
        </authorList>
    </citation>
    <scope>NUCLEOTIDE SEQUENCE</scope>
    <source>
        <strain evidence="3">F60SS</strain>
        <tissue evidence="3">Leaves</tissue>
    </source>
</reference>
<dbReference type="EMBL" id="JAKUCV010001470">
    <property type="protein sequence ID" value="KAJ4846239.1"/>
    <property type="molecule type" value="Genomic_DNA"/>
</dbReference>
<organism evidence="3 4">
    <name type="scientific">Turnera subulata</name>
    <dbReference type="NCBI Taxonomy" id="218843"/>
    <lineage>
        <taxon>Eukaryota</taxon>
        <taxon>Viridiplantae</taxon>
        <taxon>Streptophyta</taxon>
        <taxon>Embryophyta</taxon>
        <taxon>Tracheophyta</taxon>
        <taxon>Spermatophyta</taxon>
        <taxon>Magnoliopsida</taxon>
        <taxon>eudicotyledons</taxon>
        <taxon>Gunneridae</taxon>
        <taxon>Pentapetalae</taxon>
        <taxon>rosids</taxon>
        <taxon>fabids</taxon>
        <taxon>Malpighiales</taxon>
        <taxon>Passifloraceae</taxon>
        <taxon>Turnera</taxon>
    </lineage>
</organism>
<accession>A0A9Q0JLR4</accession>
<reference evidence="3" key="2">
    <citation type="journal article" date="2023" name="Plants (Basel)">
        <title>Annotation of the Turnera subulata (Passifloraceae) Draft Genome Reveals the S-Locus Evolved after the Divergence of Turneroideae from Passifloroideae in a Stepwise Manner.</title>
        <authorList>
            <person name="Henning P.M."/>
            <person name="Roalson E.H."/>
            <person name="Mir W."/>
            <person name="McCubbin A.G."/>
            <person name="Shore J.S."/>
        </authorList>
    </citation>
    <scope>NUCLEOTIDE SEQUENCE</scope>
    <source>
        <strain evidence="3">F60SS</strain>
    </source>
</reference>
<feature type="region of interest" description="Disordered" evidence="1">
    <location>
        <begin position="1"/>
        <end position="20"/>
    </location>
</feature>
<protein>
    <recommendedName>
        <fullName evidence="2">DUF3615 domain-containing protein</fullName>
    </recommendedName>
</protein>
<dbReference type="InterPro" id="IPR022059">
    <property type="entry name" value="DUF3615"/>
</dbReference>
<dbReference type="Proteomes" id="UP001141552">
    <property type="component" value="Unassembled WGS sequence"/>
</dbReference>
<evidence type="ECO:0000259" key="2">
    <source>
        <dbReference type="Pfam" id="PF12274"/>
    </source>
</evidence>
<proteinExistence type="predicted"/>
<evidence type="ECO:0000256" key="1">
    <source>
        <dbReference type="SAM" id="MobiDB-lite"/>
    </source>
</evidence>
<keyword evidence="4" id="KW-1185">Reference proteome</keyword>
<name>A0A9Q0JLR4_9ROSI</name>
<feature type="domain" description="DUF3615" evidence="2">
    <location>
        <begin position="43"/>
        <end position="121"/>
    </location>
</feature>
<dbReference type="AlphaFoldDB" id="A0A9Q0JLR4"/>
<sequence length="129" mass="14693">MEHHEGNSSGEEMRGSSYGVGVPNFHPHPFECPSYLDTADLSIAHYNREKGSNFIVVEDVEGMEVKGNSIMEDNLDPETDKWHHVNFYASQQGDEEPKLFYGAVKYKGSEFFHHETETVECYKHNLPAV</sequence>
<evidence type="ECO:0000313" key="3">
    <source>
        <dbReference type="EMBL" id="KAJ4846239.1"/>
    </source>
</evidence>
<evidence type="ECO:0000313" key="4">
    <source>
        <dbReference type="Proteomes" id="UP001141552"/>
    </source>
</evidence>
<gene>
    <name evidence="3" type="ORF">Tsubulata_012556</name>
</gene>
<dbReference type="Pfam" id="PF12274">
    <property type="entry name" value="DUF3615"/>
    <property type="match status" value="1"/>
</dbReference>